<name>A0AAD1RN10_PELCU</name>
<proteinExistence type="predicted"/>
<dbReference type="AlphaFoldDB" id="A0AAD1RN10"/>
<dbReference type="Proteomes" id="UP001295444">
    <property type="component" value="Chromosome 03"/>
</dbReference>
<evidence type="ECO:0000256" key="1">
    <source>
        <dbReference type="SAM" id="MobiDB-lite"/>
    </source>
</evidence>
<feature type="region of interest" description="Disordered" evidence="1">
    <location>
        <begin position="1"/>
        <end position="24"/>
    </location>
</feature>
<sequence>MADTSDCKTRGMQQQPATPIHNPKVSKISVEERLIKALPGIRLVSSWCLWTLLQGVCEVPCRLARGLGR</sequence>
<gene>
    <name evidence="2" type="ORF">PECUL_23A022843</name>
</gene>
<keyword evidence="3" id="KW-1185">Reference proteome</keyword>
<reference evidence="2" key="1">
    <citation type="submission" date="2022-03" db="EMBL/GenBank/DDBJ databases">
        <authorList>
            <person name="Alioto T."/>
            <person name="Alioto T."/>
            <person name="Gomez Garrido J."/>
        </authorList>
    </citation>
    <scope>NUCLEOTIDE SEQUENCE</scope>
</reference>
<protein>
    <submittedName>
        <fullName evidence="2">Uncharacterized protein</fullName>
    </submittedName>
</protein>
<evidence type="ECO:0000313" key="2">
    <source>
        <dbReference type="EMBL" id="CAH2274810.1"/>
    </source>
</evidence>
<evidence type="ECO:0000313" key="3">
    <source>
        <dbReference type="Proteomes" id="UP001295444"/>
    </source>
</evidence>
<accession>A0AAD1RN10</accession>
<organism evidence="2 3">
    <name type="scientific">Pelobates cultripes</name>
    <name type="common">Western spadefoot toad</name>
    <dbReference type="NCBI Taxonomy" id="61616"/>
    <lineage>
        <taxon>Eukaryota</taxon>
        <taxon>Metazoa</taxon>
        <taxon>Chordata</taxon>
        <taxon>Craniata</taxon>
        <taxon>Vertebrata</taxon>
        <taxon>Euteleostomi</taxon>
        <taxon>Amphibia</taxon>
        <taxon>Batrachia</taxon>
        <taxon>Anura</taxon>
        <taxon>Pelobatoidea</taxon>
        <taxon>Pelobatidae</taxon>
        <taxon>Pelobates</taxon>
    </lineage>
</organism>
<dbReference type="EMBL" id="OW240914">
    <property type="protein sequence ID" value="CAH2274810.1"/>
    <property type="molecule type" value="Genomic_DNA"/>
</dbReference>